<dbReference type="AlphaFoldDB" id="A0A9E8NEY3"/>
<name>A0A9E8NEY3_9BACT</name>
<sequence>MKKCVLPFVHKLGPLSLLLFVIFAGQLRGLAADVTYSTETLAAANVLQGTSNHPFYILKVIATSTAVVLNRVDVTTSGTYASGDVNNYRLYVNTVNNFSTATHTGNNVSAVAGNGETIQFTGFGTVTIPAGETRYLFITATIKATGIDGHTIKVNGAANPATVFYTAPAPIVTNNQTDAAGAQTIKAPAVTYSTEALAAANVLQGTSNHPFYVLKLVSTSTAIQLNRVDVTTSGTYTSGDVNNYRLYINTVSDFSTATHTGNNISAVAGNGETIQFTGFGTVTIPAGETRYLFITATIKAASTDGHTIKVNGAANPVSVFYTGTTPAVTNNQTDASGAQTIKAPSVTFGTETLASADVPLGTSNHPFYILKLEAIFTTVQPNRVDVTTSGTYTSGDVNNYRLYINTVNDFSTATHIGNNVTAVTGNGETIQFSGFGNVTILPGETRYFFVTATIKANATDGNTIKVDGSANPVNLFYAGTTPTVTNNQTDAAGTQTIGTGLPVTLVSFTGKKTGENKVTLDWVTSDEKAFEGFAVQRSQDAKAFENIGTVYSKSADHTVLRTYQFIDDILGYDNSYYRLKMIDEDGSFEYSKIIHIGSSVSRSIVGQLYPNPSVSTETYIDIVISDAGSCTTKSYDLSGRILNTEYHQLFKGLNKIKINFEKLDKGTFLILFEGKNQIEARTLIRQ</sequence>
<dbReference type="KEGG" id="dpf:ON006_03670"/>
<reference evidence="1" key="1">
    <citation type="submission" date="2022-11" db="EMBL/GenBank/DDBJ databases">
        <title>Dyadobacter pollutisoli sp. nov., isolated from plastic dumped soil.</title>
        <authorList>
            <person name="Kim J.M."/>
            <person name="Kim K.R."/>
            <person name="Lee J.K."/>
            <person name="Hao L."/>
            <person name="Jeon C.O."/>
        </authorList>
    </citation>
    <scope>NUCLEOTIDE SEQUENCE</scope>
    <source>
        <strain evidence="1">U1</strain>
    </source>
</reference>
<keyword evidence="2" id="KW-1185">Reference proteome</keyword>
<gene>
    <name evidence="1" type="ORF">ON006_03670</name>
</gene>
<dbReference type="RefSeq" id="WP_244823953.1">
    <property type="nucleotide sequence ID" value="NZ_CP112998.1"/>
</dbReference>
<dbReference type="Proteomes" id="UP001164653">
    <property type="component" value="Chromosome"/>
</dbReference>
<dbReference type="EMBL" id="CP112998">
    <property type="protein sequence ID" value="WAC13062.1"/>
    <property type="molecule type" value="Genomic_DNA"/>
</dbReference>
<evidence type="ECO:0000313" key="2">
    <source>
        <dbReference type="Proteomes" id="UP001164653"/>
    </source>
</evidence>
<dbReference type="Gene3D" id="2.60.40.10">
    <property type="entry name" value="Immunoglobulins"/>
    <property type="match status" value="1"/>
</dbReference>
<evidence type="ECO:0000313" key="1">
    <source>
        <dbReference type="EMBL" id="WAC13062.1"/>
    </source>
</evidence>
<accession>A0A9E8NEY3</accession>
<proteinExistence type="predicted"/>
<dbReference type="InterPro" id="IPR013783">
    <property type="entry name" value="Ig-like_fold"/>
</dbReference>
<evidence type="ECO:0008006" key="3">
    <source>
        <dbReference type="Google" id="ProtNLM"/>
    </source>
</evidence>
<organism evidence="1 2">
    <name type="scientific">Dyadobacter pollutisoli</name>
    <dbReference type="NCBI Taxonomy" id="2910158"/>
    <lineage>
        <taxon>Bacteria</taxon>
        <taxon>Pseudomonadati</taxon>
        <taxon>Bacteroidota</taxon>
        <taxon>Cytophagia</taxon>
        <taxon>Cytophagales</taxon>
        <taxon>Spirosomataceae</taxon>
        <taxon>Dyadobacter</taxon>
    </lineage>
</organism>
<protein>
    <recommendedName>
        <fullName evidence="3">T9SS type A sorting domain-containing protein</fullName>
    </recommendedName>
</protein>